<dbReference type="AlphaFoldDB" id="A0A0V1M263"/>
<keyword evidence="2" id="KW-1185">Reference proteome</keyword>
<proteinExistence type="predicted"/>
<dbReference type="EMBL" id="JYDO01000344">
    <property type="protein sequence ID" value="KRZ65506.1"/>
    <property type="molecule type" value="Genomic_DNA"/>
</dbReference>
<protein>
    <submittedName>
        <fullName evidence="1">Uncharacterized protein</fullName>
    </submittedName>
</protein>
<reference evidence="1 2" key="1">
    <citation type="submission" date="2015-01" db="EMBL/GenBank/DDBJ databases">
        <title>Evolution of Trichinella species and genotypes.</title>
        <authorList>
            <person name="Korhonen P.K."/>
            <person name="Edoardo P."/>
            <person name="Giuseppe L.R."/>
            <person name="Gasser R.B."/>
        </authorList>
    </citation>
    <scope>NUCLEOTIDE SEQUENCE [LARGE SCALE GENOMIC DNA]</scope>
    <source>
        <strain evidence="1">ISS1980</strain>
    </source>
</reference>
<sequence length="55" mass="5676">MRLPDNKAPNFVFPNGNNAQPVLSICRDGGCSGSQAGHDIVSDPIQGPGKAAGLW</sequence>
<comment type="caution">
    <text evidence="1">The sequence shown here is derived from an EMBL/GenBank/DDBJ whole genome shotgun (WGS) entry which is preliminary data.</text>
</comment>
<name>A0A0V1M263_9BILA</name>
<evidence type="ECO:0000313" key="2">
    <source>
        <dbReference type="Proteomes" id="UP000054843"/>
    </source>
</evidence>
<accession>A0A0V1M263</accession>
<evidence type="ECO:0000313" key="1">
    <source>
        <dbReference type="EMBL" id="KRZ65506.1"/>
    </source>
</evidence>
<gene>
    <name evidence="1" type="ORF">T10_8216</name>
</gene>
<organism evidence="1 2">
    <name type="scientific">Trichinella papuae</name>
    <dbReference type="NCBI Taxonomy" id="268474"/>
    <lineage>
        <taxon>Eukaryota</taxon>
        <taxon>Metazoa</taxon>
        <taxon>Ecdysozoa</taxon>
        <taxon>Nematoda</taxon>
        <taxon>Enoplea</taxon>
        <taxon>Dorylaimia</taxon>
        <taxon>Trichinellida</taxon>
        <taxon>Trichinellidae</taxon>
        <taxon>Trichinella</taxon>
    </lineage>
</organism>
<dbReference type="Proteomes" id="UP000054843">
    <property type="component" value="Unassembled WGS sequence"/>
</dbReference>